<name>A0A1A9BA96_9ACTN</name>
<sequence>MIRNRVGGAVAASLLAAGLGAAMPGQPAQAAGGHYQIVNYGSGKCLEVDRYGAPSSLGGLVVQRTCDGQTVQRWSPVGQSTYTFVNQSSGMCLDVRNGVNADGTPLQQWACTGTTSMKWTVNPNSFSGVHQVRSQIGGRCLDVRGGSSADGATVQIYHCTGFGNPAQVWSFVPA</sequence>
<dbReference type="SUPFAM" id="SSF50370">
    <property type="entry name" value="Ricin B-like lectins"/>
    <property type="match status" value="1"/>
</dbReference>
<proteinExistence type="predicted"/>
<feature type="chain" id="PRO_5008384027" evidence="1">
    <location>
        <begin position="31"/>
        <end position="174"/>
    </location>
</feature>
<dbReference type="CDD" id="cd00161">
    <property type="entry name" value="beta-trefoil_Ricin-like"/>
    <property type="match status" value="1"/>
</dbReference>
<dbReference type="PROSITE" id="PS50231">
    <property type="entry name" value="RICIN_B_LECTIN"/>
    <property type="match status" value="1"/>
</dbReference>
<dbReference type="Pfam" id="PF14200">
    <property type="entry name" value="RicinB_lectin_2"/>
    <property type="match status" value="2"/>
</dbReference>
<dbReference type="EMBL" id="FLRH01000003">
    <property type="protein sequence ID" value="SBT65986.1"/>
    <property type="molecule type" value="Genomic_DNA"/>
</dbReference>
<dbReference type="Proteomes" id="UP000199558">
    <property type="component" value="Unassembled WGS sequence"/>
</dbReference>
<dbReference type="OrthoDB" id="3396907at2"/>
<evidence type="ECO:0000256" key="1">
    <source>
        <dbReference type="SAM" id="SignalP"/>
    </source>
</evidence>
<evidence type="ECO:0000313" key="3">
    <source>
        <dbReference type="EMBL" id="SBT65986.1"/>
    </source>
</evidence>
<dbReference type="SMART" id="SM00458">
    <property type="entry name" value="RICIN"/>
    <property type="match status" value="1"/>
</dbReference>
<feature type="signal peptide" evidence="1">
    <location>
        <begin position="1"/>
        <end position="30"/>
    </location>
</feature>
<reference evidence="4" key="1">
    <citation type="submission" date="2016-06" db="EMBL/GenBank/DDBJ databases">
        <authorList>
            <person name="Varghese N."/>
            <person name="Submissions Spin"/>
        </authorList>
    </citation>
    <scope>NUCLEOTIDE SEQUENCE [LARGE SCALE GENOMIC DNA]</scope>
    <source>
        <strain evidence="4">DSM 45794</strain>
    </source>
</reference>
<dbReference type="RefSeq" id="WP_091573842.1">
    <property type="nucleotide sequence ID" value="NZ_FLRH01000003.1"/>
</dbReference>
<dbReference type="Gene3D" id="2.80.10.50">
    <property type="match status" value="2"/>
</dbReference>
<dbReference type="GO" id="GO:0030246">
    <property type="term" value="F:carbohydrate binding"/>
    <property type="evidence" value="ECO:0007669"/>
    <property type="project" value="UniProtKB-KW"/>
</dbReference>
<gene>
    <name evidence="3" type="ORF">GA0070622_3002</name>
</gene>
<keyword evidence="3" id="KW-0430">Lectin</keyword>
<dbReference type="InterPro" id="IPR035992">
    <property type="entry name" value="Ricin_B-like_lectins"/>
</dbReference>
<evidence type="ECO:0000259" key="2">
    <source>
        <dbReference type="SMART" id="SM00458"/>
    </source>
</evidence>
<keyword evidence="1" id="KW-0732">Signal</keyword>
<dbReference type="STRING" id="946078.GA0070622_3002"/>
<evidence type="ECO:0000313" key="4">
    <source>
        <dbReference type="Proteomes" id="UP000199558"/>
    </source>
</evidence>
<dbReference type="AlphaFoldDB" id="A0A1A9BA96"/>
<protein>
    <submittedName>
        <fullName evidence="3">Ricin-type beta-trefoil lectin domain-like</fullName>
    </submittedName>
</protein>
<organism evidence="3 4">
    <name type="scientific">Micromonospora sediminicola</name>
    <dbReference type="NCBI Taxonomy" id="946078"/>
    <lineage>
        <taxon>Bacteria</taxon>
        <taxon>Bacillati</taxon>
        <taxon>Actinomycetota</taxon>
        <taxon>Actinomycetes</taxon>
        <taxon>Micromonosporales</taxon>
        <taxon>Micromonosporaceae</taxon>
        <taxon>Micromonospora</taxon>
    </lineage>
</organism>
<feature type="domain" description="Ricin B lectin" evidence="2">
    <location>
        <begin position="32"/>
        <end position="172"/>
    </location>
</feature>
<accession>A0A1A9BA96</accession>
<keyword evidence="4" id="KW-1185">Reference proteome</keyword>
<dbReference type="InterPro" id="IPR000772">
    <property type="entry name" value="Ricin_B_lectin"/>
</dbReference>